<evidence type="ECO:0000256" key="1">
    <source>
        <dbReference type="SAM" id="MobiDB-lite"/>
    </source>
</evidence>
<reference evidence="2 3" key="1">
    <citation type="submission" date="2019-10" db="EMBL/GenBank/DDBJ databases">
        <title>Assembly and Annotation for the nematode Trichostrongylus colubriformis.</title>
        <authorList>
            <person name="Martin J."/>
        </authorList>
    </citation>
    <scope>NUCLEOTIDE SEQUENCE [LARGE SCALE GENOMIC DNA]</scope>
    <source>
        <strain evidence="2">G859</strain>
        <tissue evidence="2">Whole worm</tissue>
    </source>
</reference>
<dbReference type="AlphaFoldDB" id="A0AAN8FY45"/>
<feature type="region of interest" description="Disordered" evidence="1">
    <location>
        <begin position="47"/>
        <end position="152"/>
    </location>
</feature>
<dbReference type="EMBL" id="WIXE01011223">
    <property type="protein sequence ID" value="KAK5976918.1"/>
    <property type="molecule type" value="Genomic_DNA"/>
</dbReference>
<accession>A0AAN8FY45</accession>
<keyword evidence="3" id="KW-1185">Reference proteome</keyword>
<proteinExistence type="predicted"/>
<protein>
    <submittedName>
        <fullName evidence="2">Uncharacterized protein</fullName>
    </submittedName>
</protein>
<comment type="caution">
    <text evidence="2">The sequence shown here is derived from an EMBL/GenBank/DDBJ whole genome shotgun (WGS) entry which is preliminary data.</text>
</comment>
<feature type="compositionally biased region" description="Polar residues" evidence="1">
    <location>
        <begin position="88"/>
        <end position="97"/>
    </location>
</feature>
<evidence type="ECO:0000313" key="3">
    <source>
        <dbReference type="Proteomes" id="UP001331761"/>
    </source>
</evidence>
<organism evidence="2 3">
    <name type="scientific">Trichostrongylus colubriformis</name>
    <name type="common">Black scour worm</name>
    <dbReference type="NCBI Taxonomy" id="6319"/>
    <lineage>
        <taxon>Eukaryota</taxon>
        <taxon>Metazoa</taxon>
        <taxon>Ecdysozoa</taxon>
        <taxon>Nematoda</taxon>
        <taxon>Chromadorea</taxon>
        <taxon>Rhabditida</taxon>
        <taxon>Rhabditina</taxon>
        <taxon>Rhabditomorpha</taxon>
        <taxon>Strongyloidea</taxon>
        <taxon>Trichostrongylidae</taxon>
        <taxon>Trichostrongylus</taxon>
    </lineage>
</organism>
<gene>
    <name evidence="2" type="ORF">GCK32_007169</name>
</gene>
<evidence type="ECO:0000313" key="2">
    <source>
        <dbReference type="EMBL" id="KAK5976918.1"/>
    </source>
</evidence>
<dbReference type="Proteomes" id="UP001331761">
    <property type="component" value="Unassembled WGS sequence"/>
</dbReference>
<feature type="compositionally biased region" description="Basic and acidic residues" evidence="1">
    <location>
        <begin position="59"/>
        <end position="79"/>
    </location>
</feature>
<sequence>MDSSVFKSEIRRIIRDRIATITKELHSNGRRWADMFTEEDSRAIETYTIESVGESEQEAAEREGKRKEKDRSRIRDRGNIHQKKLSANALTTSCTSPSDEKLEMIPEDPAPYNSSGFSRSVNEKLNEPPPSNDTGKLCGNEPQSTDAGTFQGSSDAELNEMEVDNEILHGSNVLSSSQTSSNGYHIVNGSVDDNVFSSGKNKPTSDDMNFQQFEWKPLDEDRRQSCYNRHWRERRMTWRETHLNNSTPYTPPSKECQLHCTEASCTQQSVEWRPYGMEDVSTQFNSGRFSCRVNWRGRNHSYGFNNRHRTQRHWIEDPQRWDRYNSMSYAEVQYYHPYRDLTRDGHYPPSYLPSNRRLWRRSHYNRRY</sequence>
<feature type="compositionally biased region" description="Polar residues" evidence="1">
    <location>
        <begin position="141"/>
        <end position="152"/>
    </location>
</feature>
<name>A0AAN8FY45_TRICO</name>